<feature type="region of interest" description="Disordered" evidence="1">
    <location>
        <begin position="1"/>
        <end position="26"/>
    </location>
</feature>
<sequence>CYGPNTDHLSAFSSTGSQWSAGSTTSGGAHEEVGVLLQGGGVIGEKGLEGKVVSVVLLLQLVESAGPEEPQAGDLQPVGSRGGRPLGEPEHTLAVASLQQAEVFVGVPVSDDVADVVLQRLQGWQELQQRLLVEQRGQSEVHGDRALPVDAGVGAAAAALVHVLAAAAALLEAIPDTLTMQAVWCWVKPGGHLQRAQLALRPPAPPCVAAALRLSHTVPVGGRLLAHDLQNLREAEALSVVCRPGRQDMEGKTGSPQPSPGILLQQHLALVVFRALGTEHFPASNLVKQKLSLVSAMRNEMDILPVRSVLVALVAETLEGPQPVDALPVPAHLTLQSAALVDVWRINMSKVRHR</sequence>
<proteinExistence type="predicted"/>
<accession>A0A7J5XDL6</accession>
<keyword evidence="3" id="KW-1185">Reference proteome</keyword>
<evidence type="ECO:0000256" key="1">
    <source>
        <dbReference type="SAM" id="MobiDB-lite"/>
    </source>
</evidence>
<feature type="non-terminal residue" evidence="2">
    <location>
        <position position="354"/>
    </location>
</feature>
<reference evidence="2 3" key="1">
    <citation type="submission" date="2020-03" db="EMBL/GenBank/DDBJ databases">
        <title>Dissostichus mawsoni Genome sequencing and assembly.</title>
        <authorList>
            <person name="Park H."/>
        </authorList>
    </citation>
    <scope>NUCLEOTIDE SEQUENCE [LARGE SCALE GENOMIC DNA]</scope>
    <source>
        <strain evidence="2">DM0001</strain>
        <tissue evidence="2">Muscle</tissue>
    </source>
</reference>
<dbReference type="AlphaFoldDB" id="A0A7J5XDL6"/>
<organism evidence="2 3">
    <name type="scientific">Dissostichus mawsoni</name>
    <name type="common">Antarctic cod</name>
    <dbReference type="NCBI Taxonomy" id="36200"/>
    <lineage>
        <taxon>Eukaryota</taxon>
        <taxon>Metazoa</taxon>
        <taxon>Chordata</taxon>
        <taxon>Craniata</taxon>
        <taxon>Vertebrata</taxon>
        <taxon>Euteleostomi</taxon>
        <taxon>Actinopterygii</taxon>
        <taxon>Neopterygii</taxon>
        <taxon>Teleostei</taxon>
        <taxon>Neoteleostei</taxon>
        <taxon>Acanthomorphata</taxon>
        <taxon>Eupercaria</taxon>
        <taxon>Perciformes</taxon>
        <taxon>Notothenioidei</taxon>
        <taxon>Nototheniidae</taxon>
        <taxon>Dissostichus</taxon>
    </lineage>
</organism>
<gene>
    <name evidence="2" type="ORF">F7725_027357</name>
</gene>
<feature type="compositionally biased region" description="Polar residues" evidence="1">
    <location>
        <begin position="7"/>
        <end position="26"/>
    </location>
</feature>
<protein>
    <submittedName>
        <fullName evidence="2">Uncharacterized protein</fullName>
    </submittedName>
</protein>
<evidence type="ECO:0000313" key="2">
    <source>
        <dbReference type="EMBL" id="KAF3834799.1"/>
    </source>
</evidence>
<dbReference type="OrthoDB" id="10627862at2759"/>
<comment type="caution">
    <text evidence="2">The sequence shown here is derived from an EMBL/GenBank/DDBJ whole genome shotgun (WGS) entry which is preliminary data.</text>
</comment>
<name>A0A7J5XDL6_DISMA</name>
<evidence type="ECO:0000313" key="3">
    <source>
        <dbReference type="Proteomes" id="UP000518266"/>
    </source>
</evidence>
<dbReference type="EMBL" id="JAAKFY010000025">
    <property type="protein sequence ID" value="KAF3834799.1"/>
    <property type="molecule type" value="Genomic_DNA"/>
</dbReference>
<dbReference type="Proteomes" id="UP000518266">
    <property type="component" value="Unassembled WGS sequence"/>
</dbReference>